<dbReference type="Gene3D" id="3.40.30.10">
    <property type="entry name" value="Glutaredoxin"/>
    <property type="match status" value="2"/>
</dbReference>
<reference evidence="4" key="2">
    <citation type="submission" date="2023-05" db="EMBL/GenBank/DDBJ databases">
        <authorList>
            <consortium name="Lawrence Berkeley National Laboratory"/>
            <person name="Steindorff A."/>
            <person name="Hensen N."/>
            <person name="Bonometti L."/>
            <person name="Westerberg I."/>
            <person name="Brannstrom I.O."/>
            <person name="Guillou S."/>
            <person name="Cros-Aarteil S."/>
            <person name="Calhoun S."/>
            <person name="Haridas S."/>
            <person name="Kuo A."/>
            <person name="Mondo S."/>
            <person name="Pangilinan J."/>
            <person name="Riley R."/>
            <person name="Labutti K."/>
            <person name="Andreopoulos B."/>
            <person name="Lipzen A."/>
            <person name="Chen C."/>
            <person name="Yanf M."/>
            <person name="Daum C."/>
            <person name="Ng V."/>
            <person name="Clum A."/>
            <person name="Ohm R."/>
            <person name="Martin F."/>
            <person name="Silar P."/>
            <person name="Natvig D."/>
            <person name="Lalanne C."/>
            <person name="Gautier V."/>
            <person name="Ament-Velasquez S.L."/>
            <person name="Kruys A."/>
            <person name="Hutchinson M.I."/>
            <person name="Powell A.J."/>
            <person name="Barry K."/>
            <person name="Miller A.N."/>
            <person name="Grigoriev I.V."/>
            <person name="Debuchy R."/>
            <person name="Gladieux P."/>
            <person name="Thoren M.H."/>
            <person name="Johannesson H."/>
        </authorList>
    </citation>
    <scope>NUCLEOTIDE SEQUENCE</scope>
    <source>
        <strain evidence="4">PSN243</strain>
    </source>
</reference>
<dbReference type="GO" id="GO:0005783">
    <property type="term" value="C:endoplasmic reticulum"/>
    <property type="evidence" value="ECO:0007669"/>
    <property type="project" value="TreeGrafter"/>
</dbReference>
<keyword evidence="2" id="KW-0732">Signal</keyword>
<evidence type="ECO:0000256" key="1">
    <source>
        <dbReference type="ARBA" id="ARBA00006347"/>
    </source>
</evidence>
<proteinExistence type="inferred from homology"/>
<comment type="similarity">
    <text evidence="1">Belongs to the protein disulfide isomerase family.</text>
</comment>
<dbReference type="PANTHER" id="PTHR18929">
    <property type="entry name" value="PROTEIN DISULFIDE ISOMERASE"/>
    <property type="match status" value="1"/>
</dbReference>
<reference evidence="4" key="1">
    <citation type="journal article" date="2023" name="Mol. Phylogenet. Evol.">
        <title>Genome-scale phylogeny and comparative genomics of the fungal order Sordariales.</title>
        <authorList>
            <person name="Hensen N."/>
            <person name="Bonometti L."/>
            <person name="Westerberg I."/>
            <person name="Brannstrom I.O."/>
            <person name="Guillou S."/>
            <person name="Cros-Aarteil S."/>
            <person name="Calhoun S."/>
            <person name="Haridas S."/>
            <person name="Kuo A."/>
            <person name="Mondo S."/>
            <person name="Pangilinan J."/>
            <person name="Riley R."/>
            <person name="LaButti K."/>
            <person name="Andreopoulos B."/>
            <person name="Lipzen A."/>
            <person name="Chen C."/>
            <person name="Yan M."/>
            <person name="Daum C."/>
            <person name="Ng V."/>
            <person name="Clum A."/>
            <person name="Steindorff A."/>
            <person name="Ohm R.A."/>
            <person name="Martin F."/>
            <person name="Silar P."/>
            <person name="Natvig D.O."/>
            <person name="Lalanne C."/>
            <person name="Gautier V."/>
            <person name="Ament-Velasquez S.L."/>
            <person name="Kruys A."/>
            <person name="Hutchinson M.I."/>
            <person name="Powell A.J."/>
            <person name="Barry K."/>
            <person name="Miller A.N."/>
            <person name="Grigoriev I.V."/>
            <person name="Debuchy R."/>
            <person name="Gladieux P."/>
            <person name="Hiltunen Thoren M."/>
            <person name="Johannesson H."/>
        </authorList>
    </citation>
    <scope>NUCLEOTIDE SEQUENCE</scope>
    <source>
        <strain evidence="4">PSN243</strain>
    </source>
</reference>
<dbReference type="Proteomes" id="UP001321760">
    <property type="component" value="Unassembled WGS sequence"/>
</dbReference>
<dbReference type="SUPFAM" id="SSF52833">
    <property type="entry name" value="Thioredoxin-like"/>
    <property type="match status" value="2"/>
</dbReference>
<comment type="caution">
    <text evidence="4">The sequence shown here is derived from an EMBL/GenBank/DDBJ whole genome shotgun (WGS) entry which is preliminary data.</text>
</comment>
<dbReference type="Pfam" id="PF13848">
    <property type="entry name" value="Thioredoxin_6"/>
    <property type="match status" value="1"/>
</dbReference>
<dbReference type="InterPro" id="IPR036249">
    <property type="entry name" value="Thioredoxin-like_sf"/>
</dbReference>
<gene>
    <name evidence="4" type="ORF">QBC34DRAFT_386348</name>
</gene>
<dbReference type="CDD" id="cd02982">
    <property type="entry name" value="PDI_b'_family"/>
    <property type="match status" value="1"/>
</dbReference>
<dbReference type="AlphaFoldDB" id="A0AAV9G5I2"/>
<evidence type="ECO:0000259" key="3">
    <source>
        <dbReference type="PROSITE" id="PS51352"/>
    </source>
</evidence>
<evidence type="ECO:0000256" key="2">
    <source>
        <dbReference type="SAM" id="SignalP"/>
    </source>
</evidence>
<dbReference type="Pfam" id="PF00085">
    <property type="entry name" value="Thioredoxin"/>
    <property type="match status" value="1"/>
</dbReference>
<sequence length="343" mass="38872">MRIEAIRALLLWPFIAVPALAWKHASEESLRSALGENEHTLVAFVFPETDLCKAMEAEWKTVQDRSKDQSIMSFDCSENLAVCREFDVESYPAIRLYYPDGSMIRYRGERKADEILAFSKRAREPIVTEADASVVPSLLDDDTIIFLAHIGPDDTDYRNQFKALAARYRDSYTFIMTGPLNGRSALHCFNNINEEEHTTEPFAKVGGLEAFIERCSAPLIPELTRANEADYTGTGKSLLHYFFASKAERDKYRAEMKPLAKKYAEYLHFTMNDVNEYPEMLGILGLKEGSKTGLSLQNPNTGEVFPYRGKKKITPQLVEAFLNDVIEGKIKAFKRTKGGHDEL</sequence>
<name>A0AAV9G5I2_9PEZI</name>
<evidence type="ECO:0000313" key="5">
    <source>
        <dbReference type="Proteomes" id="UP001321760"/>
    </source>
</evidence>
<dbReference type="PROSITE" id="PS51352">
    <property type="entry name" value="THIOREDOXIN_2"/>
    <property type="match status" value="1"/>
</dbReference>
<dbReference type="InterPro" id="IPR013766">
    <property type="entry name" value="Thioredoxin_domain"/>
</dbReference>
<accession>A0AAV9G5I2</accession>
<dbReference type="GO" id="GO:0034976">
    <property type="term" value="P:response to endoplasmic reticulum stress"/>
    <property type="evidence" value="ECO:0007669"/>
    <property type="project" value="TreeGrafter"/>
</dbReference>
<organism evidence="4 5">
    <name type="scientific">Podospora aff. communis PSN243</name>
    <dbReference type="NCBI Taxonomy" id="3040156"/>
    <lineage>
        <taxon>Eukaryota</taxon>
        <taxon>Fungi</taxon>
        <taxon>Dikarya</taxon>
        <taxon>Ascomycota</taxon>
        <taxon>Pezizomycotina</taxon>
        <taxon>Sordariomycetes</taxon>
        <taxon>Sordariomycetidae</taxon>
        <taxon>Sordariales</taxon>
        <taxon>Podosporaceae</taxon>
        <taxon>Podospora</taxon>
    </lineage>
</organism>
<feature type="domain" description="Thioredoxin" evidence="3">
    <location>
        <begin position="6"/>
        <end position="124"/>
    </location>
</feature>
<feature type="chain" id="PRO_5043776494" description="Thioredoxin domain-containing protein" evidence="2">
    <location>
        <begin position="22"/>
        <end position="343"/>
    </location>
</feature>
<protein>
    <recommendedName>
        <fullName evidence="3">Thioredoxin domain-containing protein</fullName>
    </recommendedName>
</protein>
<dbReference type="PANTHER" id="PTHR18929:SF219">
    <property type="entry name" value="THIOREDOXIN"/>
    <property type="match status" value="1"/>
</dbReference>
<dbReference type="CDD" id="cd02961">
    <property type="entry name" value="PDI_a_family"/>
    <property type="match status" value="1"/>
</dbReference>
<evidence type="ECO:0000313" key="4">
    <source>
        <dbReference type="EMBL" id="KAK4443379.1"/>
    </source>
</evidence>
<feature type="signal peptide" evidence="2">
    <location>
        <begin position="1"/>
        <end position="21"/>
    </location>
</feature>
<dbReference type="EMBL" id="MU865994">
    <property type="protein sequence ID" value="KAK4443379.1"/>
    <property type="molecule type" value="Genomic_DNA"/>
</dbReference>
<dbReference type="GO" id="GO:0003756">
    <property type="term" value="F:protein disulfide isomerase activity"/>
    <property type="evidence" value="ECO:0007669"/>
    <property type="project" value="TreeGrafter"/>
</dbReference>
<dbReference type="GO" id="GO:0006457">
    <property type="term" value="P:protein folding"/>
    <property type="evidence" value="ECO:0007669"/>
    <property type="project" value="TreeGrafter"/>
</dbReference>
<keyword evidence="5" id="KW-1185">Reference proteome</keyword>